<protein>
    <submittedName>
        <fullName evidence="4">Mediator of RNA polymerase II transcription subunit 12 isoform X1</fullName>
    </submittedName>
</protein>
<organism evidence="3 4">
    <name type="scientific">Frankliniella occidentalis</name>
    <name type="common">Western flower thrips</name>
    <name type="synonym">Euthrips occidentalis</name>
    <dbReference type="NCBI Taxonomy" id="133901"/>
    <lineage>
        <taxon>Eukaryota</taxon>
        <taxon>Metazoa</taxon>
        <taxon>Ecdysozoa</taxon>
        <taxon>Arthropoda</taxon>
        <taxon>Hexapoda</taxon>
        <taxon>Insecta</taxon>
        <taxon>Pterygota</taxon>
        <taxon>Neoptera</taxon>
        <taxon>Paraneoptera</taxon>
        <taxon>Thysanoptera</taxon>
        <taxon>Terebrantia</taxon>
        <taxon>Thripoidea</taxon>
        <taxon>Thripidae</taxon>
        <taxon>Frankliniella</taxon>
    </lineage>
</organism>
<feature type="compositionally biased region" description="Low complexity" evidence="2">
    <location>
        <begin position="956"/>
        <end position="995"/>
    </location>
</feature>
<feature type="compositionally biased region" description="Polar residues" evidence="2">
    <location>
        <begin position="777"/>
        <end position="791"/>
    </location>
</feature>
<accession>A0A6J1S7T4</accession>
<proteinExistence type="predicted"/>
<name>A0A6J1S7T4_FRAOC</name>
<dbReference type="OrthoDB" id="8015657at2759"/>
<feature type="compositionally biased region" description="Basic and acidic residues" evidence="2">
    <location>
        <begin position="621"/>
        <end position="644"/>
    </location>
</feature>
<feature type="compositionally biased region" description="Polar residues" evidence="2">
    <location>
        <begin position="900"/>
        <end position="927"/>
    </location>
</feature>
<feature type="compositionally biased region" description="Polar residues" evidence="2">
    <location>
        <begin position="221"/>
        <end position="235"/>
    </location>
</feature>
<dbReference type="Proteomes" id="UP000504606">
    <property type="component" value="Unplaced"/>
</dbReference>
<sequence>MTLRSSNVDYYNKMQELEERLKRSEEERMLLQRQFDHLLLANHDKERARVSIVEARYKRFLEEDKRRRDRNSSLLQALDRIDSHTASLAAKTERMRALRKHYEAFIAHSYPGWHTGLDRPYYPLAAIAPAPNVMTRVTEITGYDTESAQRFPDPVDYSETQYHALPSIPAKPFYPLTSPLCRSDIAIASREDCPVVGRSTYPTGSSAIRSASLSPSRVRDLSSQYDGGKISSSSLRHYDVYSPPKSLDAGHSPRSRSEIHFSKKREAIPPSRTTHYYTEEKPYHRLSTSNNRILDYDHGNSDIEADQNTSGDLLNLSNLSLSDDCILNESEVLYSPSPYTSADHNSYSNPRNYSSVKANTSVSLSMPHKSVRQHVSPREVFIPKRSGSLSPPVLTSPSPKSILSPRSRKPEISSSLPLSDNVHRILLPSEDIEIRRLDSSLSPSRLKPTWQTLRPSYLPSPPRNNIRRSVTFTDPEYENPYVFRDDDVSLYSGSYGSLRRHSPSLPISSWESSDHERYLRDKQGREKDAFREKIERLKELIQENKDQEIGLPATSLKSKITEYDQHKKSSRESSLDRESKAKVSQSRRSSFVRELSSDHEEEPSQITPREKNNSSYTTTDLRNDLKSEEDYDKDTSEAVSEKEQWSGQFDEKEEDAKEKFKNLSEETVILRTLNGLSKETLQNSDDAKNGSSKLHEETDPEKSIPEQRSNTEDVEKPQLDQPSSEQAVKDAKETEVNQSTNFIKMESQNQMKGSVEAEKHTPVEAAEKTDSLKSEPEANSSLETEKQQPVSTEEKAYDDLTDPNNFSYKGDEQQQAWSMSDDKSQVPQQNMQYNYEQGDDSTTYEGQAQNDAKQGQDGAYEPYTVGPEHEQQGYESYKKESDQPPDVQGDYNETGYEAYQESQQAADSVSTYPEYTDDPNQYQQSYEPYTGDQQYSEQQDQSNYQYSQDPDKTQYEYEGQEYNYQQNTDNYNYQQDPNYQQDSTYQQDQTYQPDQNYSQEQNYQQDQNYPQEPEYQQDSQYQEAGYEGSQQYEGYQPGAEDISEDTTTPSAESNYQGQQYQGGAAEQQQTLEQYRALLGADPSSEPAYSDSSEIENQMAAVVGQGVNNAPPSVLEPSQSTPPASSSPAGSAAAKGKAGAKKKPQLTRKQSSVTAENVEGKQQQVPSLTPMPETHPDSSASQLASDSDFDVSSSH</sequence>
<feature type="compositionally biased region" description="Polar residues" evidence="2">
    <location>
        <begin position="1045"/>
        <end position="1054"/>
    </location>
</feature>
<evidence type="ECO:0000256" key="2">
    <source>
        <dbReference type="SAM" id="MobiDB-lite"/>
    </source>
</evidence>
<feature type="compositionally biased region" description="Polar residues" evidence="2">
    <location>
        <begin position="1146"/>
        <end position="1166"/>
    </location>
</feature>
<feature type="compositionally biased region" description="Polar residues" evidence="2">
    <location>
        <begin position="996"/>
        <end position="1033"/>
    </location>
</feature>
<feature type="compositionally biased region" description="Low complexity" evidence="2">
    <location>
        <begin position="1055"/>
        <end position="1069"/>
    </location>
</feature>
<feature type="compositionally biased region" description="Basic and acidic residues" evidence="2">
    <location>
        <begin position="685"/>
        <end position="718"/>
    </location>
</feature>
<feature type="region of interest" description="Disordered" evidence="2">
    <location>
        <begin position="383"/>
        <end position="415"/>
    </location>
</feature>
<dbReference type="AlphaFoldDB" id="A0A6J1S7T4"/>
<feature type="compositionally biased region" description="Basic and acidic residues" evidence="2">
    <location>
        <begin position="755"/>
        <end position="776"/>
    </location>
</feature>
<dbReference type="GeneID" id="113205345"/>
<feature type="compositionally biased region" description="Low complexity" evidence="2">
    <location>
        <begin position="932"/>
        <end position="948"/>
    </location>
</feature>
<feature type="coiled-coil region" evidence="1">
    <location>
        <begin position="520"/>
        <end position="547"/>
    </location>
</feature>
<feature type="compositionally biased region" description="Low complexity" evidence="2">
    <location>
        <begin position="1121"/>
        <end position="1136"/>
    </location>
</feature>
<feature type="compositionally biased region" description="Basic and acidic residues" evidence="2">
    <location>
        <begin position="255"/>
        <end position="267"/>
    </location>
</feature>
<feature type="compositionally biased region" description="Low complexity" evidence="2">
    <location>
        <begin position="1176"/>
        <end position="1185"/>
    </location>
</feature>
<reference evidence="4" key="1">
    <citation type="submission" date="2025-08" db="UniProtKB">
        <authorList>
            <consortium name="RefSeq"/>
        </authorList>
    </citation>
    <scope>IDENTIFICATION</scope>
    <source>
        <tissue evidence="4">Whole organism</tissue>
    </source>
</reference>
<feature type="compositionally biased region" description="Polar residues" evidence="2">
    <location>
        <begin position="825"/>
        <end position="853"/>
    </location>
</feature>
<feature type="coiled-coil region" evidence="1">
    <location>
        <begin position="7"/>
        <end position="34"/>
    </location>
</feature>
<feature type="compositionally biased region" description="Polar residues" evidence="2">
    <location>
        <begin position="802"/>
        <end position="818"/>
    </location>
</feature>
<feature type="compositionally biased region" description="Basic and acidic residues" evidence="2">
    <location>
        <begin position="560"/>
        <end position="581"/>
    </location>
</feature>
<dbReference type="RefSeq" id="XP_026276718.1">
    <property type="nucleotide sequence ID" value="XM_026420933.2"/>
</dbReference>
<feature type="compositionally biased region" description="Polar residues" evidence="2">
    <location>
        <begin position="1105"/>
        <end position="1120"/>
    </location>
</feature>
<gene>
    <name evidence="4" type="primary">LOC113205345</name>
</gene>
<evidence type="ECO:0000256" key="1">
    <source>
        <dbReference type="SAM" id="Coils"/>
    </source>
</evidence>
<keyword evidence="3" id="KW-1185">Reference proteome</keyword>
<feature type="compositionally biased region" description="Polar residues" evidence="2">
    <location>
        <begin position="674"/>
        <end position="684"/>
    </location>
</feature>
<keyword evidence="1" id="KW-0175">Coiled coil</keyword>
<feature type="compositionally biased region" description="Basic and acidic residues" evidence="2">
    <location>
        <begin position="867"/>
        <end position="882"/>
    </location>
</feature>
<feature type="compositionally biased region" description="Low complexity" evidence="2">
    <location>
        <begin position="386"/>
        <end position="401"/>
    </location>
</feature>
<evidence type="ECO:0000313" key="3">
    <source>
        <dbReference type="Proteomes" id="UP000504606"/>
    </source>
</evidence>
<feature type="compositionally biased region" description="Basic and acidic residues" evidence="2">
    <location>
        <begin position="654"/>
        <end position="664"/>
    </location>
</feature>
<feature type="compositionally biased region" description="Low complexity" evidence="2">
    <location>
        <begin position="205"/>
        <end position="216"/>
    </location>
</feature>
<feature type="compositionally biased region" description="Polar residues" evidence="2">
    <location>
        <begin position="736"/>
        <end position="752"/>
    </location>
</feature>
<feature type="region of interest" description="Disordered" evidence="2">
    <location>
        <begin position="199"/>
        <end position="273"/>
    </location>
</feature>
<evidence type="ECO:0000313" key="4">
    <source>
        <dbReference type="RefSeq" id="XP_026276718.1"/>
    </source>
</evidence>
<dbReference type="KEGG" id="foc:113205345"/>
<feature type="region of interest" description="Disordered" evidence="2">
    <location>
        <begin position="560"/>
        <end position="1194"/>
    </location>
</feature>